<sequence>MNVVGKVRSLITQGVYSVATPFHPFGGAVDVIVVQQQDGSFRCTPWYVRFGKFQGVLKGAEKIVQINVNGVEANFHMYLDNSGEAYFLKEVDDDDGDKGINSNTNRAAEAGDNYEPSQEGRGVKIDKKNDSYFSVDNTLSEGHSSVSPELQRAESDVDGRFYDFPDNQSWFEGSLDVSEYGSSRYESQDVENLVDSQGSQPEVVLFSVDGQVLKAPISESEQNEDNVQLKTPQFHLGPGEGTDLYEGNGEFISDENAWASDYVSPQDASTADVPSASNDSKVVDDTSGPLLVIKNQDDNLQADSEETVSCTKKESVFKGCLELDKFGQQAGNADLQDVGSSLEVENLTEESSTNCLITDENEQEYIKQSRNNDELSPLSGPTSLDEHSSLELEVELQEVDKDASVEVDTGSGSHSGVKDIIECNEEHVGDPVSNNQVNDSQQNPALEDACKKSELTEPQKAISNEEDQSRSALRFEASLCGHELKAGMGLVAAAEVFEAHRISVEEFRSSASSIIKNENLVLKIGESYLLWERAAPLVLGMTVFGLDLPVDPKDAIPVGQSDAVKATDDDPGPALSGHRWRLWPIPFRKVKTIEHTDSLSSEDVFVDSESDWQTSVVEPSPTSVRHESPHKQLLRTNVPSNEMIASLNLQDGQNLVTFSFSSRVLGTQQVDARIYLWKWNARIVISDVDGTITKSDVLGQVMPLVGKDWTQSGVARLFSAIKENGYQLLFLSARAIVQAYLTRNFLLNLKQDGKTLPNGPVVISPDGLFPSLYREVIRRAPHEFKIACLEDIKKLFPSDYNPFYAGFGNRDTDELCYREIGIPEGKIFIINPKGEVAISHRTEAKCYTSLYTLVNDMFPPTSLVEQEDFNSWNYWRMPLPDVD</sequence>
<gene>
    <name evidence="7" type="ORF">VNO78_17596</name>
</gene>
<evidence type="ECO:0000256" key="2">
    <source>
        <dbReference type="ARBA" id="ARBA00005476"/>
    </source>
</evidence>
<comment type="cofactor">
    <cofactor evidence="1">
        <name>Mg(2+)</name>
        <dbReference type="ChEBI" id="CHEBI:18420"/>
    </cofactor>
</comment>
<dbReference type="Pfam" id="PF08235">
    <property type="entry name" value="LNS2"/>
    <property type="match status" value="1"/>
</dbReference>
<dbReference type="InterPro" id="IPR031703">
    <property type="entry name" value="Lipin_mid"/>
</dbReference>
<feature type="region of interest" description="Disordered" evidence="5">
    <location>
        <begin position="97"/>
        <end position="127"/>
    </location>
</feature>
<feature type="region of interest" description="Disordered" evidence="5">
    <location>
        <begin position="264"/>
        <end position="285"/>
    </location>
</feature>
<organism evidence="7 8">
    <name type="scientific">Psophocarpus tetragonolobus</name>
    <name type="common">Winged bean</name>
    <name type="synonym">Dolichos tetragonolobus</name>
    <dbReference type="NCBI Taxonomy" id="3891"/>
    <lineage>
        <taxon>Eukaryota</taxon>
        <taxon>Viridiplantae</taxon>
        <taxon>Streptophyta</taxon>
        <taxon>Embryophyta</taxon>
        <taxon>Tracheophyta</taxon>
        <taxon>Spermatophyta</taxon>
        <taxon>Magnoliopsida</taxon>
        <taxon>eudicotyledons</taxon>
        <taxon>Gunneridae</taxon>
        <taxon>Pentapetalae</taxon>
        <taxon>rosids</taxon>
        <taxon>fabids</taxon>
        <taxon>Fabales</taxon>
        <taxon>Fabaceae</taxon>
        <taxon>Papilionoideae</taxon>
        <taxon>50 kb inversion clade</taxon>
        <taxon>NPAAA clade</taxon>
        <taxon>indigoferoid/millettioid clade</taxon>
        <taxon>Phaseoleae</taxon>
        <taxon>Psophocarpus</taxon>
    </lineage>
</organism>
<comment type="caution">
    <text evidence="7">The sequence shown here is derived from an EMBL/GenBank/DDBJ whole genome shotgun (WGS) entry which is preliminary data.</text>
</comment>
<keyword evidence="4" id="KW-0378">Hydrolase</keyword>
<keyword evidence="8" id="KW-1185">Reference proteome</keyword>
<dbReference type="Pfam" id="PF16876">
    <property type="entry name" value="Lipin_mid"/>
    <property type="match status" value="1"/>
</dbReference>
<dbReference type="PANTHER" id="PTHR12181">
    <property type="entry name" value="LIPIN"/>
    <property type="match status" value="1"/>
</dbReference>
<dbReference type="InterPro" id="IPR031315">
    <property type="entry name" value="LNS2/PITP"/>
</dbReference>
<evidence type="ECO:0000259" key="6">
    <source>
        <dbReference type="SMART" id="SM00775"/>
    </source>
</evidence>
<proteinExistence type="inferred from homology"/>
<dbReference type="Proteomes" id="UP001386955">
    <property type="component" value="Unassembled WGS sequence"/>
</dbReference>
<evidence type="ECO:0000256" key="1">
    <source>
        <dbReference type="ARBA" id="ARBA00001946"/>
    </source>
</evidence>
<dbReference type="InterPro" id="IPR007651">
    <property type="entry name" value="Lipin_N"/>
</dbReference>
<dbReference type="InterPro" id="IPR013209">
    <property type="entry name" value="LNS2"/>
</dbReference>
<dbReference type="SMART" id="SM00775">
    <property type="entry name" value="LNS2"/>
    <property type="match status" value="1"/>
</dbReference>
<dbReference type="Pfam" id="PF04571">
    <property type="entry name" value="Lipin_N"/>
    <property type="match status" value="1"/>
</dbReference>
<feature type="domain" description="LNS2/PITP" evidence="6">
    <location>
        <begin position="683"/>
        <end position="839"/>
    </location>
</feature>
<evidence type="ECO:0000313" key="8">
    <source>
        <dbReference type="Proteomes" id="UP001386955"/>
    </source>
</evidence>
<evidence type="ECO:0000256" key="4">
    <source>
        <dbReference type="ARBA" id="ARBA00022801"/>
    </source>
</evidence>
<dbReference type="InterPro" id="IPR026058">
    <property type="entry name" value="LIPIN"/>
</dbReference>
<dbReference type="PANTHER" id="PTHR12181:SF59">
    <property type="entry name" value="PHOSPHATIDATE PHOSPHATASE PAH1"/>
    <property type="match status" value="1"/>
</dbReference>
<dbReference type="GO" id="GO:0008195">
    <property type="term" value="F:phosphatidate phosphatase activity"/>
    <property type="evidence" value="ECO:0007669"/>
    <property type="project" value="UniProtKB-EC"/>
</dbReference>
<name>A0AAN9SHH0_PSOTE</name>
<accession>A0AAN9SHH0</accession>
<dbReference type="EMBL" id="JAYMYS010000004">
    <property type="protein sequence ID" value="KAK7396526.1"/>
    <property type="molecule type" value="Genomic_DNA"/>
</dbReference>
<evidence type="ECO:0000313" key="7">
    <source>
        <dbReference type="EMBL" id="KAK7396526.1"/>
    </source>
</evidence>
<dbReference type="AlphaFoldDB" id="A0AAN9SHH0"/>
<dbReference type="InterPro" id="IPR036412">
    <property type="entry name" value="HAD-like_sf"/>
</dbReference>
<reference evidence="7 8" key="1">
    <citation type="submission" date="2024-01" db="EMBL/GenBank/DDBJ databases">
        <title>The genomes of 5 underutilized Papilionoideae crops provide insights into root nodulation and disease resistanc.</title>
        <authorList>
            <person name="Jiang F."/>
        </authorList>
    </citation>
    <scope>NUCLEOTIDE SEQUENCE [LARGE SCALE GENOMIC DNA]</scope>
    <source>
        <strain evidence="7">DUOXIRENSHENG_FW03</strain>
        <tissue evidence="7">Leaves</tissue>
    </source>
</reference>
<evidence type="ECO:0000256" key="3">
    <source>
        <dbReference type="ARBA" id="ARBA00012638"/>
    </source>
</evidence>
<evidence type="ECO:0000256" key="5">
    <source>
        <dbReference type="SAM" id="MobiDB-lite"/>
    </source>
</evidence>
<dbReference type="EC" id="3.1.3.4" evidence="3"/>
<protein>
    <recommendedName>
        <fullName evidence="3">phosphatidate phosphatase</fullName>
        <ecNumber evidence="3">3.1.3.4</ecNumber>
    </recommendedName>
</protein>
<dbReference type="SUPFAM" id="SSF56784">
    <property type="entry name" value="HAD-like"/>
    <property type="match status" value="1"/>
</dbReference>
<comment type="similarity">
    <text evidence="2">Belongs to the lipin family.</text>
</comment>